<proteinExistence type="predicted"/>
<name>A0A2T2WIA6_9FIRM</name>
<dbReference type="Proteomes" id="UP000241848">
    <property type="component" value="Unassembled WGS sequence"/>
</dbReference>
<protein>
    <submittedName>
        <fullName evidence="1">Uncharacterized protein</fullName>
    </submittedName>
</protein>
<dbReference type="EMBL" id="PXYV01000024">
    <property type="protein sequence ID" value="PSR21971.1"/>
    <property type="molecule type" value="Genomic_DNA"/>
</dbReference>
<accession>A0A2T2WIA6</accession>
<sequence length="133" mass="15558">MSAYIPTPLSDAWQKVIIGQETVAIVLGDFLDDWRRTLDRAERIRLIDSPICDPEDADTHRWACFMAATVEYLSVRDGIPTPSWVYDTCWTLPEPWFLITHWKWRAWLLVATPPPWKRRRIFGGDETMLIGRV</sequence>
<evidence type="ECO:0000313" key="2">
    <source>
        <dbReference type="Proteomes" id="UP000241848"/>
    </source>
</evidence>
<gene>
    <name evidence="1" type="ORF">C7B45_08765</name>
</gene>
<comment type="caution">
    <text evidence="1">The sequence shown here is derived from an EMBL/GenBank/DDBJ whole genome shotgun (WGS) entry which is preliminary data.</text>
</comment>
<organism evidence="1 2">
    <name type="scientific">Sulfobacillus acidophilus</name>
    <dbReference type="NCBI Taxonomy" id="53633"/>
    <lineage>
        <taxon>Bacteria</taxon>
        <taxon>Bacillati</taxon>
        <taxon>Bacillota</taxon>
        <taxon>Clostridia</taxon>
        <taxon>Eubacteriales</taxon>
        <taxon>Clostridiales Family XVII. Incertae Sedis</taxon>
        <taxon>Sulfobacillus</taxon>
    </lineage>
</organism>
<dbReference type="AlphaFoldDB" id="A0A2T2WIA6"/>
<reference evidence="1 2" key="1">
    <citation type="journal article" date="2014" name="BMC Genomics">
        <title>Comparison of environmental and isolate Sulfobacillus genomes reveals diverse carbon, sulfur, nitrogen, and hydrogen metabolisms.</title>
        <authorList>
            <person name="Justice N.B."/>
            <person name="Norman A."/>
            <person name="Brown C.T."/>
            <person name="Singh A."/>
            <person name="Thomas B.C."/>
            <person name="Banfield J.F."/>
        </authorList>
    </citation>
    <scope>NUCLEOTIDE SEQUENCE [LARGE SCALE GENOMIC DNA]</scope>
    <source>
        <strain evidence="1">AMDSBA3</strain>
    </source>
</reference>
<evidence type="ECO:0000313" key="1">
    <source>
        <dbReference type="EMBL" id="PSR21971.1"/>
    </source>
</evidence>